<evidence type="ECO:0000313" key="1">
    <source>
        <dbReference type="EMBL" id="KAG2270045.1"/>
    </source>
</evidence>
<gene>
    <name evidence="1" type="ORF">Bca52824_064600</name>
</gene>
<organism evidence="1 2">
    <name type="scientific">Brassica carinata</name>
    <name type="common">Ethiopian mustard</name>
    <name type="synonym">Abyssinian cabbage</name>
    <dbReference type="NCBI Taxonomy" id="52824"/>
    <lineage>
        <taxon>Eukaryota</taxon>
        <taxon>Viridiplantae</taxon>
        <taxon>Streptophyta</taxon>
        <taxon>Embryophyta</taxon>
        <taxon>Tracheophyta</taxon>
        <taxon>Spermatophyta</taxon>
        <taxon>Magnoliopsida</taxon>
        <taxon>eudicotyledons</taxon>
        <taxon>Gunneridae</taxon>
        <taxon>Pentapetalae</taxon>
        <taxon>rosids</taxon>
        <taxon>malvids</taxon>
        <taxon>Brassicales</taxon>
        <taxon>Brassicaceae</taxon>
        <taxon>Brassiceae</taxon>
        <taxon>Brassica</taxon>
    </lineage>
</organism>
<keyword evidence="2" id="KW-1185">Reference proteome</keyword>
<dbReference type="InterPro" id="IPR008686">
    <property type="entry name" value="RNA_pol_mitovir"/>
</dbReference>
<sequence length="162" mass="18604">MFISNAFSCMDEMKFRRLVETSSLKELSAEQKPRRMGRLGQVVEGGGKSLLFAIGNYVNHRLFGGAEKTSPRTFNQTQPFDRLVGSRHSFSFDLKSATDRWPLVFLFEVVQYLFDRYFASSVVNSAFACNIFEVPFVKLKRRFSQVCFVAGHPLDFTVLENY</sequence>
<dbReference type="OrthoDB" id="1105356at2759"/>
<evidence type="ECO:0000313" key="2">
    <source>
        <dbReference type="Proteomes" id="UP000886595"/>
    </source>
</evidence>
<dbReference type="AlphaFoldDB" id="A0A8X7U8A7"/>
<dbReference type="PANTHER" id="PTHR34456:SF13">
    <property type="entry name" value="REVERSE TRANSCRIPTASE DOMAIN-CONTAINING PROTEIN"/>
    <property type="match status" value="1"/>
</dbReference>
<comment type="caution">
    <text evidence="1">The sequence shown here is derived from an EMBL/GenBank/DDBJ whole genome shotgun (WGS) entry which is preliminary data.</text>
</comment>
<name>A0A8X7U8A7_BRACI</name>
<protein>
    <submittedName>
        <fullName evidence="1">Uncharacterized protein</fullName>
    </submittedName>
</protein>
<proteinExistence type="predicted"/>
<dbReference type="Pfam" id="PF05919">
    <property type="entry name" value="Mitovir_RNA_pol"/>
    <property type="match status" value="1"/>
</dbReference>
<accession>A0A8X7U8A7</accession>
<dbReference type="Proteomes" id="UP000886595">
    <property type="component" value="Unassembled WGS sequence"/>
</dbReference>
<dbReference type="EMBL" id="JAAMPC010000013">
    <property type="protein sequence ID" value="KAG2270045.1"/>
    <property type="molecule type" value="Genomic_DNA"/>
</dbReference>
<reference evidence="1 2" key="1">
    <citation type="submission" date="2020-02" db="EMBL/GenBank/DDBJ databases">
        <authorList>
            <person name="Ma Q."/>
            <person name="Huang Y."/>
            <person name="Song X."/>
            <person name="Pei D."/>
        </authorList>
    </citation>
    <scope>NUCLEOTIDE SEQUENCE [LARGE SCALE GENOMIC DNA]</scope>
    <source>
        <strain evidence="1">Sxm20200214</strain>
        <tissue evidence="1">Leaf</tissue>
    </source>
</reference>
<dbReference type="PANTHER" id="PTHR34456">
    <property type="entry name" value="MITOVIRUS RNA-DEPENDENT RNA POLYMERASE"/>
    <property type="match status" value="1"/>
</dbReference>